<dbReference type="RefSeq" id="WP_179612383.1">
    <property type="nucleotide sequence ID" value="NZ_JACBZV010000007.1"/>
</dbReference>
<feature type="compositionally biased region" description="Basic and acidic residues" evidence="1">
    <location>
        <begin position="188"/>
        <end position="197"/>
    </location>
</feature>
<organism evidence="2 3">
    <name type="scientific">Rhizobium leguminosarum</name>
    <dbReference type="NCBI Taxonomy" id="384"/>
    <lineage>
        <taxon>Bacteria</taxon>
        <taxon>Pseudomonadati</taxon>
        <taxon>Pseudomonadota</taxon>
        <taxon>Alphaproteobacteria</taxon>
        <taxon>Hyphomicrobiales</taxon>
        <taxon>Rhizobiaceae</taxon>
        <taxon>Rhizobium/Agrobacterium group</taxon>
        <taxon>Rhizobium</taxon>
    </lineage>
</organism>
<proteinExistence type="predicted"/>
<evidence type="ECO:0000313" key="3">
    <source>
        <dbReference type="Proteomes" id="UP000535276"/>
    </source>
</evidence>
<evidence type="ECO:0000256" key="1">
    <source>
        <dbReference type="SAM" id="MobiDB-lite"/>
    </source>
</evidence>
<name>A0A7Z0E106_RHILE</name>
<dbReference type="AlphaFoldDB" id="A0A7Z0E106"/>
<evidence type="ECO:0000313" key="2">
    <source>
        <dbReference type="EMBL" id="NYJ13053.1"/>
    </source>
</evidence>
<accession>A0A7Z0E106</accession>
<feature type="region of interest" description="Disordered" evidence="1">
    <location>
        <begin position="188"/>
        <end position="208"/>
    </location>
</feature>
<dbReference type="Proteomes" id="UP000535276">
    <property type="component" value="Unassembled WGS sequence"/>
</dbReference>
<sequence>MPFLEQNDIRQAGRAYARNLGTTPDEALRRLARDRLDHYDVFLSQTIRDAEIVLGVYAVLTGLRYTVFCDWVEAPSANREDVTPANAEFIRDTMRICDTLLFLDTAHADQSLWMSWELGWFDGAKGLVAVLPVLPDGTRYYRGREFLGLYPYVELTEDGRLKIMRPVVAGPNGIMIFEAPNSRPFDSWRKHPDDPLRPRTPGYSIRRF</sequence>
<protein>
    <recommendedName>
        <fullName evidence="4">Toll-Interleukin receptor</fullName>
    </recommendedName>
</protein>
<comment type="caution">
    <text evidence="2">The sequence shown here is derived from an EMBL/GenBank/DDBJ whole genome shotgun (WGS) entry which is preliminary data.</text>
</comment>
<evidence type="ECO:0008006" key="4">
    <source>
        <dbReference type="Google" id="ProtNLM"/>
    </source>
</evidence>
<dbReference type="EMBL" id="JACBZV010000007">
    <property type="protein sequence ID" value="NYJ13053.1"/>
    <property type="molecule type" value="Genomic_DNA"/>
</dbReference>
<reference evidence="2 3" key="1">
    <citation type="submission" date="2020-07" db="EMBL/GenBank/DDBJ databases">
        <title>Genomic Encyclopedia of Type Strains, Phase IV (KMG-V): Genome sequencing to study the core and pangenomes of soil and plant-associated prokaryotes.</title>
        <authorList>
            <person name="Whitman W."/>
        </authorList>
    </citation>
    <scope>NUCLEOTIDE SEQUENCE [LARGE SCALE GENOMIC DNA]</scope>
    <source>
        <strain evidence="2 3">SEMIA 4052</strain>
    </source>
</reference>
<gene>
    <name evidence="2" type="ORF">GGI64_004134</name>
</gene>